<keyword evidence="4" id="KW-1185">Reference proteome</keyword>
<evidence type="ECO:0000313" key="4">
    <source>
        <dbReference type="Proteomes" id="UP001206483"/>
    </source>
</evidence>
<dbReference type="Pfam" id="PF11716">
    <property type="entry name" value="MDMPI_N"/>
    <property type="match status" value="1"/>
</dbReference>
<dbReference type="EMBL" id="JAMZDX010000007">
    <property type="protein sequence ID" value="MCP2313740.1"/>
    <property type="molecule type" value="Genomic_DNA"/>
</dbReference>
<sequence>MTTTAPVDHAAAVARESARFVDAVVDADPSTPVPTCPDWTLTDLVRHAGSVHRWFSVLLSRLVQEPPRTREVDLQLPDTVDGYPGWLAASAEHAAGVIAGLDPDAPMWAWGADQHARFWVRRMLFETLIHRVDAELALGRPAGIDRALAVDGIDEFLVNLPYAALFAPDTVNLRAEDRSVRFRCTDGEESFLVRLRPDGFALESDSSGEEADAEVGGAAADLLLLLYGRLDRSADAFRLAGDPELLATWFAHSAF</sequence>
<dbReference type="InterPro" id="IPR010872">
    <property type="entry name" value="MDMPI_C-term_domain"/>
</dbReference>
<feature type="domain" description="Mycothiol-dependent maleylpyruvate isomerase metal-binding" evidence="2">
    <location>
        <begin position="11"/>
        <end position="134"/>
    </location>
</feature>
<dbReference type="RefSeq" id="WP_253803835.1">
    <property type="nucleotide sequence ID" value="NZ_BAAAUB010000004.1"/>
</dbReference>
<evidence type="ECO:0000259" key="2">
    <source>
        <dbReference type="Pfam" id="PF11716"/>
    </source>
</evidence>
<dbReference type="InterPro" id="IPR024344">
    <property type="entry name" value="MDMPI_metal-binding"/>
</dbReference>
<evidence type="ECO:0000313" key="3">
    <source>
        <dbReference type="EMBL" id="MCP2313740.1"/>
    </source>
</evidence>
<feature type="domain" description="MDMPI C-terminal" evidence="1">
    <location>
        <begin position="148"/>
        <end position="247"/>
    </location>
</feature>
<organism evidence="3 4">
    <name type="scientific">Kitasatospora paracochleata</name>
    <dbReference type="NCBI Taxonomy" id="58354"/>
    <lineage>
        <taxon>Bacteria</taxon>
        <taxon>Bacillati</taxon>
        <taxon>Actinomycetota</taxon>
        <taxon>Actinomycetes</taxon>
        <taxon>Kitasatosporales</taxon>
        <taxon>Streptomycetaceae</taxon>
        <taxon>Kitasatospora</taxon>
    </lineage>
</organism>
<accession>A0ABT1J8H7</accession>
<proteinExistence type="predicted"/>
<dbReference type="Proteomes" id="UP001206483">
    <property type="component" value="Unassembled WGS sequence"/>
</dbReference>
<dbReference type="InterPro" id="IPR017517">
    <property type="entry name" value="Maleyloyr_isom"/>
</dbReference>
<dbReference type="InterPro" id="IPR034660">
    <property type="entry name" value="DinB/YfiT-like"/>
</dbReference>
<dbReference type="SUPFAM" id="SSF109854">
    <property type="entry name" value="DinB/YfiT-like putative metalloenzymes"/>
    <property type="match status" value="1"/>
</dbReference>
<dbReference type="NCBIfam" id="TIGR03083">
    <property type="entry name" value="maleylpyruvate isomerase family mycothiol-dependent enzyme"/>
    <property type="match status" value="1"/>
</dbReference>
<dbReference type="Pfam" id="PF07398">
    <property type="entry name" value="MDMPI_C"/>
    <property type="match status" value="1"/>
</dbReference>
<reference evidence="3 4" key="1">
    <citation type="submission" date="2022-06" db="EMBL/GenBank/DDBJ databases">
        <title>Sequencing the genomes of 1000 actinobacteria strains.</title>
        <authorList>
            <person name="Klenk H.-P."/>
        </authorList>
    </citation>
    <scope>NUCLEOTIDE SEQUENCE [LARGE SCALE GENOMIC DNA]</scope>
    <source>
        <strain evidence="3 4">DSM 41656</strain>
    </source>
</reference>
<dbReference type="InterPro" id="IPR036527">
    <property type="entry name" value="SCP2_sterol-bd_dom_sf"/>
</dbReference>
<comment type="caution">
    <text evidence="3">The sequence shown here is derived from an EMBL/GenBank/DDBJ whole genome shotgun (WGS) entry which is preliminary data.</text>
</comment>
<dbReference type="PANTHER" id="PTHR40758">
    <property type="entry name" value="CONSERVED PROTEIN"/>
    <property type="match status" value="1"/>
</dbReference>
<evidence type="ECO:0000259" key="1">
    <source>
        <dbReference type="Pfam" id="PF07398"/>
    </source>
</evidence>
<dbReference type="SUPFAM" id="SSF55718">
    <property type="entry name" value="SCP-like"/>
    <property type="match status" value="1"/>
</dbReference>
<dbReference type="PANTHER" id="PTHR40758:SF1">
    <property type="entry name" value="CONSERVED PROTEIN"/>
    <property type="match status" value="1"/>
</dbReference>
<gene>
    <name evidence="3" type="ORF">FHR36_006939</name>
</gene>
<protein>
    <submittedName>
        <fullName evidence="3">Uncharacterized protein (TIGR03083 family)</fullName>
    </submittedName>
</protein>
<name>A0ABT1J8H7_9ACTN</name>